<evidence type="ECO:0000313" key="2">
    <source>
        <dbReference type="EMBL" id="GAU09368.1"/>
    </source>
</evidence>
<dbReference type="OrthoDB" id="9157706at2"/>
<dbReference type="AlphaFoldDB" id="A0A194AJ64"/>
<comment type="caution">
    <text evidence="2">The sequence shown here is derived from an EMBL/GenBank/DDBJ whole genome shotgun (WGS) entry which is preliminary data.</text>
</comment>
<gene>
    <name evidence="2" type="ORF">DPF_2094</name>
</gene>
<dbReference type="EMBL" id="BDFE01000017">
    <property type="protein sequence ID" value="GAU09368.1"/>
    <property type="molecule type" value="Genomic_DNA"/>
</dbReference>
<accession>A0A194AJ64</accession>
<evidence type="ECO:0000313" key="3">
    <source>
        <dbReference type="Proteomes" id="UP000095200"/>
    </source>
</evidence>
<dbReference type="STRING" id="1592317.DPF_2094"/>
<protein>
    <recommendedName>
        <fullName evidence="1">Glycosyltransferase 61 catalytic domain-containing protein</fullName>
    </recommendedName>
</protein>
<dbReference type="RefSeq" id="WP_069859607.1">
    <property type="nucleotide sequence ID" value="NZ_BDFE01000017.1"/>
</dbReference>
<reference evidence="3" key="1">
    <citation type="submission" date="2016-06" db="EMBL/GenBank/DDBJ databases">
        <title>Draft genome sequence of Desulfoplanes formicivorans strain Pf12B.</title>
        <authorList>
            <person name="Watanabe M."/>
            <person name="Kojima H."/>
            <person name="Fukui M."/>
        </authorList>
    </citation>
    <scope>NUCLEOTIDE SEQUENCE [LARGE SCALE GENOMIC DNA]</scope>
    <source>
        <strain evidence="3">Pf12B</strain>
    </source>
</reference>
<keyword evidence="3" id="KW-1185">Reference proteome</keyword>
<dbReference type="GO" id="GO:0016757">
    <property type="term" value="F:glycosyltransferase activity"/>
    <property type="evidence" value="ECO:0007669"/>
    <property type="project" value="InterPro"/>
</dbReference>
<name>A0A194AJ64_9BACT</name>
<organism evidence="2 3">
    <name type="scientific">Desulfoplanes formicivorans</name>
    <dbReference type="NCBI Taxonomy" id="1592317"/>
    <lineage>
        <taxon>Bacteria</taxon>
        <taxon>Pseudomonadati</taxon>
        <taxon>Thermodesulfobacteriota</taxon>
        <taxon>Desulfovibrionia</taxon>
        <taxon>Desulfovibrionales</taxon>
        <taxon>Desulfoplanaceae</taxon>
        <taxon>Desulfoplanes</taxon>
    </lineage>
</organism>
<dbReference type="Pfam" id="PF04577">
    <property type="entry name" value="Glyco_transf_61"/>
    <property type="match status" value="1"/>
</dbReference>
<dbReference type="Proteomes" id="UP000095200">
    <property type="component" value="Unassembled WGS sequence"/>
</dbReference>
<feature type="domain" description="Glycosyltransferase 61 catalytic" evidence="1">
    <location>
        <begin position="138"/>
        <end position="330"/>
    </location>
</feature>
<proteinExistence type="predicted"/>
<sequence length="387" mass="44924">MKPESRVNYLKKIGSFSCKKVVWLDKANQQKIKIIANAQDCMTYGPKDVRERQEKAHVRSPIIFLYEFENACVTSRSSSIISGDTVYIERIKHIGNDIADYKAGFIIGHDTERAIIDTTIDFEIDCAIFLGGNGSWNYYHWMIEILPKLYYYEKIGILRDGVTILVPEEAKKIDSFNKMLKEALNGYNVNLIYMKSGSVYKVGSLKTVTTANNVVFNCRRLIFDINFCFFRKDALEYTKKNAIQSIPFNYKFNKSKICKKIFLARKESSNRNYNQKEIQIVLQNFGFKTIFMEDLTLQEQIIAFMQAEFIIGPSGAAWTNIIFCRPGTKALSWLPEKIKNFSVFSSLAVYSKVNMYFFFCKSYSNYLHGRYYVSPKELKNLINFLDR</sequence>
<evidence type="ECO:0000259" key="1">
    <source>
        <dbReference type="Pfam" id="PF04577"/>
    </source>
</evidence>
<dbReference type="InterPro" id="IPR049625">
    <property type="entry name" value="Glyco_transf_61_cat"/>
</dbReference>